<evidence type="ECO:0000313" key="2">
    <source>
        <dbReference type="Proteomes" id="UP000011668"/>
    </source>
</evidence>
<proteinExistence type="predicted"/>
<dbReference type="Proteomes" id="UP000011668">
    <property type="component" value="Unassembled WGS sequence"/>
</dbReference>
<dbReference type="EMBL" id="AFRT01001358">
    <property type="protein sequence ID" value="ELU40702.1"/>
    <property type="molecule type" value="Genomic_DNA"/>
</dbReference>
<dbReference type="AlphaFoldDB" id="L8WV77"/>
<comment type="caution">
    <text evidence="1">The sequence shown here is derived from an EMBL/GenBank/DDBJ whole genome shotgun (WGS) entry which is preliminary data.</text>
</comment>
<gene>
    <name evidence="1" type="ORF">AG1IA_05270</name>
</gene>
<dbReference type="HOGENOM" id="CLU_3335890_0_0_1"/>
<protein>
    <submittedName>
        <fullName evidence="1">Uncharacterized protein</fullName>
    </submittedName>
</protein>
<accession>L8WV77</accession>
<keyword evidence="2" id="KW-1185">Reference proteome</keyword>
<evidence type="ECO:0000313" key="1">
    <source>
        <dbReference type="EMBL" id="ELU40702.1"/>
    </source>
</evidence>
<name>L8WV77_THACA</name>
<organism evidence="1 2">
    <name type="scientific">Thanatephorus cucumeris (strain AG1-IA)</name>
    <name type="common">Rice sheath blight fungus</name>
    <name type="synonym">Rhizoctonia solani</name>
    <dbReference type="NCBI Taxonomy" id="983506"/>
    <lineage>
        <taxon>Eukaryota</taxon>
        <taxon>Fungi</taxon>
        <taxon>Dikarya</taxon>
        <taxon>Basidiomycota</taxon>
        <taxon>Agaricomycotina</taxon>
        <taxon>Agaricomycetes</taxon>
        <taxon>Cantharellales</taxon>
        <taxon>Ceratobasidiaceae</taxon>
        <taxon>Rhizoctonia</taxon>
        <taxon>Rhizoctonia solani AG-1</taxon>
    </lineage>
</organism>
<sequence>MYCMVTWTRHPNERCMLVRHTLFKHEIEHGSRPSLELV</sequence>
<reference evidence="1 2" key="1">
    <citation type="journal article" date="2013" name="Nat. Commun.">
        <title>The evolution and pathogenic mechanisms of the rice sheath blight pathogen.</title>
        <authorList>
            <person name="Zheng A."/>
            <person name="Lin R."/>
            <person name="Xu L."/>
            <person name="Qin P."/>
            <person name="Tang C."/>
            <person name="Ai P."/>
            <person name="Zhang D."/>
            <person name="Liu Y."/>
            <person name="Sun Z."/>
            <person name="Feng H."/>
            <person name="Wang Y."/>
            <person name="Chen Y."/>
            <person name="Liang X."/>
            <person name="Fu R."/>
            <person name="Li Q."/>
            <person name="Zhang J."/>
            <person name="Yu X."/>
            <person name="Xie Z."/>
            <person name="Ding L."/>
            <person name="Guan P."/>
            <person name="Tang J."/>
            <person name="Liang Y."/>
            <person name="Wang S."/>
            <person name="Deng Q."/>
            <person name="Li S."/>
            <person name="Zhu J."/>
            <person name="Wang L."/>
            <person name="Liu H."/>
            <person name="Li P."/>
        </authorList>
    </citation>
    <scope>NUCLEOTIDE SEQUENCE [LARGE SCALE GENOMIC DNA]</scope>
    <source>
        <strain evidence="2">AG-1 IA</strain>
    </source>
</reference>